<accession>A0ABU9UAM6</accession>
<gene>
    <name evidence="1" type="ORF">WKV44_04060</name>
</gene>
<proteinExistence type="predicted"/>
<protein>
    <submittedName>
        <fullName evidence="1">DUF5312 family protein</fullName>
    </submittedName>
</protein>
<dbReference type="EMBL" id="JBCHKQ010000002">
    <property type="protein sequence ID" value="MEM5947713.1"/>
    <property type="molecule type" value="Genomic_DNA"/>
</dbReference>
<dbReference type="Pfam" id="PF17239">
    <property type="entry name" value="DUF5312"/>
    <property type="match status" value="1"/>
</dbReference>
<organism evidence="1 2">
    <name type="scientific">Rarispira pelagica</name>
    <dbReference type="NCBI Taxonomy" id="3141764"/>
    <lineage>
        <taxon>Bacteria</taxon>
        <taxon>Pseudomonadati</taxon>
        <taxon>Spirochaetota</taxon>
        <taxon>Spirochaetia</taxon>
        <taxon>Winmispirales</taxon>
        <taxon>Winmispiraceae</taxon>
        <taxon>Rarispira</taxon>
    </lineage>
</organism>
<name>A0ABU9UAM6_9SPIR</name>
<reference evidence="1 2" key="1">
    <citation type="submission" date="2024-03" db="EMBL/GenBank/DDBJ databases">
        <title>Ignisphaera cupida sp. nov., a hyperthermophilic hydrolytic archaeon from a hot spring of Kamchatka, and proposal of Ignisphaeraceae fam. nov.</title>
        <authorList>
            <person name="Podosokorskaya O.A."/>
            <person name="Elcheninov A.G."/>
            <person name="Maltseva A.I."/>
            <person name="Zayulina K.S."/>
            <person name="Novikov A."/>
            <person name="Merkel A.Y."/>
        </authorList>
    </citation>
    <scope>NUCLEOTIDE SEQUENCE [LARGE SCALE GENOMIC DNA]</scope>
    <source>
        <strain evidence="1 2">38H-sp</strain>
    </source>
</reference>
<dbReference type="RefSeq" id="WP_420069164.1">
    <property type="nucleotide sequence ID" value="NZ_JBCHKQ010000002.1"/>
</dbReference>
<sequence>MDVPVLNMLARELSEQEREELRKKLMEESEKDAGFNIGATQEELHLEEQNIEEVWEKLSILTKLIIFLKSLFGIKKREDAIKQIILGRIRTRINKNNSLLLNYKEKRFTPLLYDNIKTIADIISAIRKKMLPVYTNKNADAFIALLTGFFIPEAQSHLESSGDIYKKEEKIRTESPSLNFQDIKKTIKKELSSAIDESFSYIPPKARVNMQDCTGFFYYTKALIDFSFPPLLSFWGHAGANQTIMWDNKELQLLLVELVNILYSTEKVPPLSYFRILATFIHNLEIGKNPEIKGHNEIYAELVGLFSELQEKAHELPLLEIVRYITENPSYMPSIHFGGEDWLARTKRYWREKFDTDFKDFVAYKEKEDLYQRMCEITGVKTLLDIKNYSNATGQDYTGKHALSLMFLKTFGETIFFPKHVPTLKTIVLDGNFYKQDNKNKFTESYNILMGIKETIEQLEARFSDNGELGRIYNAITREIAMPVLKRKRLEVLFEQEEKKIEQWLVSVQNAASTMGKVLGGILWGKSGEAYDTLSNLDDLDIKNHRLFKPNLAETQRTIAIMAGYLKESLEIENKQ</sequence>
<dbReference type="Proteomes" id="UP001466331">
    <property type="component" value="Unassembled WGS sequence"/>
</dbReference>
<evidence type="ECO:0000313" key="2">
    <source>
        <dbReference type="Proteomes" id="UP001466331"/>
    </source>
</evidence>
<dbReference type="InterPro" id="IPR035196">
    <property type="entry name" value="DUF5312"/>
</dbReference>
<evidence type="ECO:0000313" key="1">
    <source>
        <dbReference type="EMBL" id="MEM5947713.1"/>
    </source>
</evidence>
<comment type="caution">
    <text evidence="1">The sequence shown here is derived from an EMBL/GenBank/DDBJ whole genome shotgun (WGS) entry which is preliminary data.</text>
</comment>
<keyword evidence="2" id="KW-1185">Reference proteome</keyword>